<reference evidence="1 2" key="1">
    <citation type="submission" date="2024-08" db="EMBL/GenBank/DDBJ databases">
        <title>Gnathostoma spinigerum genome.</title>
        <authorList>
            <person name="Gonzalez-Bertolin B."/>
            <person name="Monzon S."/>
            <person name="Zaballos A."/>
            <person name="Jimenez P."/>
            <person name="Dekumyoy P."/>
            <person name="Varona S."/>
            <person name="Cuesta I."/>
            <person name="Sumanam S."/>
            <person name="Adisakwattana P."/>
            <person name="Gasser R.B."/>
            <person name="Hernandez-Gonzalez A."/>
            <person name="Young N.D."/>
            <person name="Perteguer M.J."/>
        </authorList>
    </citation>
    <scope>NUCLEOTIDE SEQUENCE [LARGE SCALE GENOMIC DNA]</scope>
    <source>
        <strain evidence="1">AL3</strain>
        <tissue evidence="1">Liver</tissue>
    </source>
</reference>
<dbReference type="EMBL" id="JBGFUD010008169">
    <property type="protein sequence ID" value="MFH4981927.1"/>
    <property type="molecule type" value="Genomic_DNA"/>
</dbReference>
<dbReference type="Gene3D" id="2.40.50.140">
    <property type="entry name" value="Nucleic acid-binding proteins"/>
    <property type="match status" value="1"/>
</dbReference>
<comment type="caution">
    <text evidence="1">The sequence shown here is derived from an EMBL/GenBank/DDBJ whole genome shotgun (WGS) entry which is preliminary data.</text>
</comment>
<evidence type="ECO:0008006" key="3">
    <source>
        <dbReference type="Google" id="ProtNLM"/>
    </source>
</evidence>
<gene>
    <name evidence="1" type="ORF">AB6A40_008636</name>
</gene>
<protein>
    <recommendedName>
        <fullName evidence="3">Telomeric single stranded DNA binding POT1/Cdc13 domain-containing protein</fullName>
    </recommendedName>
</protein>
<accession>A0ABD6ES08</accession>
<organism evidence="1 2">
    <name type="scientific">Gnathostoma spinigerum</name>
    <dbReference type="NCBI Taxonomy" id="75299"/>
    <lineage>
        <taxon>Eukaryota</taxon>
        <taxon>Metazoa</taxon>
        <taxon>Ecdysozoa</taxon>
        <taxon>Nematoda</taxon>
        <taxon>Chromadorea</taxon>
        <taxon>Rhabditida</taxon>
        <taxon>Spirurina</taxon>
        <taxon>Gnathostomatomorpha</taxon>
        <taxon>Gnathostomatoidea</taxon>
        <taxon>Gnathostomatidae</taxon>
        <taxon>Gnathostoma</taxon>
    </lineage>
</organism>
<name>A0ABD6ES08_9BILA</name>
<dbReference type="Proteomes" id="UP001608902">
    <property type="component" value="Unassembled WGS sequence"/>
</dbReference>
<evidence type="ECO:0000313" key="1">
    <source>
        <dbReference type="EMBL" id="MFH4981927.1"/>
    </source>
</evidence>
<proteinExistence type="predicted"/>
<dbReference type="InterPro" id="IPR012340">
    <property type="entry name" value="NA-bd_OB-fold"/>
</dbReference>
<dbReference type="AlphaFoldDB" id="A0ABD6ES08"/>
<sequence>MAPRKRRAQVPYVYTSLECLSRASSSRSPRVNVFGIAQNVSVEKENDQVLVQFMLLDEKSSIRCRVFTEIDDSLQLKVSNGCIVRIHRVQAKCVQSSEDSEMILSGRPKTFGLAVVVFLCGPQESPYVLYSSSKNYSINEEDFKRVTFS</sequence>
<evidence type="ECO:0000313" key="2">
    <source>
        <dbReference type="Proteomes" id="UP001608902"/>
    </source>
</evidence>
<keyword evidence="2" id="KW-1185">Reference proteome</keyword>